<feature type="compositionally biased region" description="Gly residues" evidence="1">
    <location>
        <begin position="191"/>
        <end position="204"/>
    </location>
</feature>
<dbReference type="Proteomes" id="UP001163203">
    <property type="component" value="Chromosome"/>
</dbReference>
<evidence type="ECO:0000256" key="1">
    <source>
        <dbReference type="SAM" id="MobiDB-lite"/>
    </source>
</evidence>
<feature type="region of interest" description="Disordered" evidence="1">
    <location>
        <begin position="375"/>
        <end position="472"/>
    </location>
</feature>
<gene>
    <name evidence="2" type="ORF">ORV05_08750</name>
</gene>
<dbReference type="EMBL" id="CP113836">
    <property type="protein sequence ID" value="WAL67843.1"/>
    <property type="molecule type" value="Genomic_DNA"/>
</dbReference>
<evidence type="ECO:0000313" key="2">
    <source>
        <dbReference type="EMBL" id="WAL67843.1"/>
    </source>
</evidence>
<feature type="region of interest" description="Disordered" evidence="1">
    <location>
        <begin position="85"/>
        <end position="104"/>
    </location>
</feature>
<feature type="region of interest" description="Disordered" evidence="1">
    <location>
        <begin position="172"/>
        <end position="239"/>
    </location>
</feature>
<protein>
    <recommendedName>
        <fullName evidence="4">PPE domain-containing protein</fullName>
    </recommendedName>
</protein>
<accession>A0ABY7B9L5</accession>
<reference evidence="2" key="1">
    <citation type="submission" date="2022-11" db="EMBL/GenBank/DDBJ databases">
        <authorList>
            <person name="Mo P."/>
        </authorList>
    </citation>
    <scope>NUCLEOTIDE SEQUENCE</scope>
    <source>
        <strain evidence="2">HUAS 11-8</strain>
    </source>
</reference>
<evidence type="ECO:0008006" key="4">
    <source>
        <dbReference type="Google" id="ProtNLM"/>
    </source>
</evidence>
<keyword evidence="3" id="KW-1185">Reference proteome</keyword>
<dbReference type="RefSeq" id="WP_268757938.1">
    <property type="nucleotide sequence ID" value="NZ_CP113836.1"/>
</dbReference>
<feature type="compositionally biased region" description="Low complexity" evidence="1">
    <location>
        <begin position="205"/>
        <end position="233"/>
    </location>
</feature>
<feature type="region of interest" description="Disordered" evidence="1">
    <location>
        <begin position="347"/>
        <end position="366"/>
    </location>
</feature>
<organism evidence="2 3">
    <name type="scientific">Amycolatopsis cynarae</name>
    <dbReference type="NCBI Taxonomy" id="2995223"/>
    <lineage>
        <taxon>Bacteria</taxon>
        <taxon>Bacillati</taxon>
        <taxon>Actinomycetota</taxon>
        <taxon>Actinomycetes</taxon>
        <taxon>Pseudonocardiales</taxon>
        <taxon>Pseudonocardiaceae</taxon>
        <taxon>Amycolatopsis</taxon>
    </lineage>
</organism>
<evidence type="ECO:0000313" key="3">
    <source>
        <dbReference type="Proteomes" id="UP001163203"/>
    </source>
</evidence>
<feature type="compositionally biased region" description="Gly residues" evidence="1">
    <location>
        <begin position="375"/>
        <end position="386"/>
    </location>
</feature>
<proteinExistence type="predicted"/>
<name>A0ABY7B9L5_9PSEU</name>
<sequence length="472" mass="47625">MADYSKMSSQELLALIEHEADVHVPALYALADAWEEGRDHLAQQASRLSGARNRLTGEEDGWTDLAGTAFSTVLSEVAETANTWNVPGDGGTPGRQPGTGTTVNTKKLTGSIRELADIIIRARDGLRMLVANYSDEEYKAREAAQAMTLLTSWYTDATANLKVATGQQLGNDVPLASPLSPTTVDQKGTPSGPGGTSPNSGGGDPSAVNPTDTPDPTNPGQDPNQNPTQNNNNSTESPLTTAKDAVDVASKLLDLAKNATGSTGQIPDPTTFNPADLYTPVDTTLPQTDSGLPGLASAGGVPGLGGGTGPGVGGVGASGLGVAPPADSPQTPISGSATTMPPIATAGTVGSAGATGTTGVGTSGIPPMYPPRYGGGGGGGAGGGVRSGAAEEVNAVRSRKPDGKAGVVLSGREGQDGKGPRGKGKRKGTATPTVAKAMKPKPRPAENSEPGEVLDEELWKVDTAAPERGYQH</sequence>